<dbReference type="Proteomes" id="UP000460412">
    <property type="component" value="Unassembled WGS sequence"/>
</dbReference>
<protein>
    <submittedName>
        <fullName evidence="4">Glycosyltransferase</fullName>
    </submittedName>
</protein>
<dbReference type="PANTHER" id="PTHR22916:SF51">
    <property type="entry name" value="GLYCOSYLTRANSFERASE EPSH-RELATED"/>
    <property type="match status" value="1"/>
</dbReference>
<feature type="domain" description="Glycosyltransferase 2-like" evidence="3">
    <location>
        <begin position="8"/>
        <end position="134"/>
    </location>
</feature>
<evidence type="ECO:0000313" key="4">
    <source>
        <dbReference type="EMBL" id="MXP75567.1"/>
    </source>
</evidence>
<dbReference type="CDD" id="cd00761">
    <property type="entry name" value="Glyco_tranf_GTA_type"/>
    <property type="match status" value="1"/>
</dbReference>
<organism evidence="4 5">
    <name type="scientific">Sporofaciens musculi</name>
    <dbReference type="NCBI Taxonomy" id="2681861"/>
    <lineage>
        <taxon>Bacteria</taxon>
        <taxon>Bacillati</taxon>
        <taxon>Bacillota</taxon>
        <taxon>Clostridia</taxon>
        <taxon>Lachnospirales</taxon>
        <taxon>Lachnospiraceae</taxon>
        <taxon>Sporofaciens</taxon>
    </lineage>
</organism>
<evidence type="ECO:0000259" key="3">
    <source>
        <dbReference type="Pfam" id="PF00535"/>
    </source>
</evidence>
<evidence type="ECO:0000256" key="2">
    <source>
        <dbReference type="ARBA" id="ARBA00022679"/>
    </source>
</evidence>
<dbReference type="GO" id="GO:0016757">
    <property type="term" value="F:glycosyltransferase activity"/>
    <property type="evidence" value="ECO:0007669"/>
    <property type="project" value="UniProtKB-KW"/>
</dbReference>
<dbReference type="InterPro" id="IPR029044">
    <property type="entry name" value="Nucleotide-diphossugar_trans"/>
</dbReference>
<sequence>MSSCPLISIVVPVYNVENYINKCVDSLLKQTYSNIEVVLVDDGSTDSSSIICDRLSVENECVITYHKKNEGLGYARNYGVNKAKGDWIVFVDSDDYVREDYILYMWNLSYNGTVDLVSCGITLEAENGTELSISTCRECFVNSSKDAFFNIYIKGIERYTAYSKLIRKEIALNNQFPKGYFEDFATTYRYLSQCTKVSFGDGGENYRYIQRQGSILNRRLEKKHLHCFEICEDIASYIQESYPDYRKYIVLLYETQLIQILNKQSMGKKEYSNLFLNTDLYFVQKSLAYYLIKRLAKVRRLLDFYYVQRQSCIK</sequence>
<proteinExistence type="predicted"/>
<accession>A0A7X3SIP5</accession>
<dbReference type="AlphaFoldDB" id="A0A7X3SIP5"/>
<name>A0A7X3SIP5_9FIRM</name>
<dbReference type="Pfam" id="PF00535">
    <property type="entry name" value="Glycos_transf_2"/>
    <property type="match status" value="1"/>
</dbReference>
<dbReference type="EMBL" id="WUQX01000001">
    <property type="protein sequence ID" value="MXP75567.1"/>
    <property type="molecule type" value="Genomic_DNA"/>
</dbReference>
<dbReference type="RefSeq" id="WP_159750809.1">
    <property type="nucleotide sequence ID" value="NZ_WUQX01000001.1"/>
</dbReference>
<keyword evidence="1" id="KW-0328">Glycosyltransferase</keyword>
<keyword evidence="2 4" id="KW-0808">Transferase</keyword>
<gene>
    <name evidence="4" type="ORF">GN277_09270</name>
</gene>
<dbReference type="PANTHER" id="PTHR22916">
    <property type="entry name" value="GLYCOSYLTRANSFERASE"/>
    <property type="match status" value="1"/>
</dbReference>
<reference evidence="4 5" key="1">
    <citation type="submission" date="2019-12" db="EMBL/GenBank/DDBJ databases">
        <title>Sporaefaciens musculi gen. nov., sp. nov., a novel bacterium isolated from the caecum of an obese mouse.</title>
        <authorList>
            <person name="Rasmussen T.S."/>
            <person name="Streidl T."/>
            <person name="Hitch T.C.A."/>
            <person name="Wortmann E."/>
            <person name="Deptula P."/>
            <person name="Hansen M."/>
            <person name="Nielsen D.S."/>
            <person name="Clavel T."/>
            <person name="Vogensen F.K."/>
        </authorList>
    </citation>
    <scope>NUCLEOTIDE SEQUENCE [LARGE SCALE GENOMIC DNA]</scope>
    <source>
        <strain evidence="4 5">WCA-9-b2</strain>
    </source>
</reference>
<keyword evidence="5" id="KW-1185">Reference proteome</keyword>
<comment type="caution">
    <text evidence="4">The sequence shown here is derived from an EMBL/GenBank/DDBJ whole genome shotgun (WGS) entry which is preliminary data.</text>
</comment>
<dbReference type="SUPFAM" id="SSF53448">
    <property type="entry name" value="Nucleotide-diphospho-sugar transferases"/>
    <property type="match status" value="1"/>
</dbReference>
<evidence type="ECO:0000313" key="5">
    <source>
        <dbReference type="Proteomes" id="UP000460412"/>
    </source>
</evidence>
<dbReference type="Gene3D" id="3.90.550.10">
    <property type="entry name" value="Spore Coat Polysaccharide Biosynthesis Protein SpsA, Chain A"/>
    <property type="match status" value="1"/>
</dbReference>
<dbReference type="InterPro" id="IPR001173">
    <property type="entry name" value="Glyco_trans_2-like"/>
</dbReference>
<evidence type="ECO:0000256" key="1">
    <source>
        <dbReference type="ARBA" id="ARBA00022676"/>
    </source>
</evidence>